<dbReference type="NCBIfam" id="TIGR03019">
    <property type="entry name" value="pepcterm_femAB"/>
    <property type="match status" value="1"/>
</dbReference>
<dbReference type="PANTHER" id="PTHR36174">
    <property type="entry name" value="LIPID II:GLYCINE GLYCYLTRANSFERASE"/>
    <property type="match status" value="1"/>
</dbReference>
<evidence type="ECO:0000259" key="2">
    <source>
        <dbReference type="Pfam" id="PF13480"/>
    </source>
</evidence>
<dbReference type="PANTHER" id="PTHR36174:SF1">
    <property type="entry name" value="LIPID II:GLYCINE GLYCYLTRANSFERASE"/>
    <property type="match status" value="1"/>
</dbReference>
<organism evidence="3 4">
    <name type="scientific">Alteromonas ponticola</name>
    <dbReference type="NCBI Taxonomy" id="2720613"/>
    <lineage>
        <taxon>Bacteria</taxon>
        <taxon>Pseudomonadati</taxon>
        <taxon>Pseudomonadota</taxon>
        <taxon>Gammaproteobacteria</taxon>
        <taxon>Alteromonadales</taxon>
        <taxon>Alteromonadaceae</taxon>
        <taxon>Alteromonas/Salinimonas group</taxon>
        <taxon>Alteromonas</taxon>
    </lineage>
</organism>
<evidence type="ECO:0000313" key="3">
    <source>
        <dbReference type="EMBL" id="NMH59068.1"/>
    </source>
</evidence>
<feature type="coiled-coil region" evidence="1">
    <location>
        <begin position="6"/>
        <end position="64"/>
    </location>
</feature>
<keyword evidence="4" id="KW-1185">Reference proteome</keyword>
<keyword evidence="1" id="KW-0175">Coiled coil</keyword>
<sequence length="441" mass="50074">MIKDVVKNTDVELDELKSIIKNLKNEKGQTARQFKDVEAGSDSHQALVETMQGVTEQLKEYEALLKSRLKANKPAKKARPSSPALPAQFIQKEVVYTDEISVKKMVSEQEKDQWWQYVTQSKHASLYHSKAIYQFYCTQPHVQYEIFGAWSQSGELIGGMPVIRMSTPLFGQFAVSLPFFNYGGPLTACKRVFTALIEAYDQHARSAGDKYAEIRTTLKIDRQASEKKVSMLRALPANLAAFEKQLGAKVRAQAKKADEFSPEFKVGGEALLNDFYHVFSTNMRDLGTPVEHKSFFRSLLSVLGKQAKIAVVYVGNKPVGAAFLTTHKNMMEIPWASTLRSANKMNINMWMYDHILKLAITENYTWFDFGRSTKDAGTYRFKKQWGAVPVQHYWYTLATEQNTEQSLNPDNPKFKIAIAAWQRMPVWLANKIGPFIASQLP</sequence>
<dbReference type="InterPro" id="IPR038740">
    <property type="entry name" value="BioF2-like_GNAT_dom"/>
</dbReference>
<comment type="caution">
    <text evidence="3">The sequence shown here is derived from an EMBL/GenBank/DDBJ whole genome shotgun (WGS) entry which is preliminary data.</text>
</comment>
<name>A0ABX1R1B9_9ALTE</name>
<evidence type="ECO:0000256" key="1">
    <source>
        <dbReference type="SAM" id="Coils"/>
    </source>
</evidence>
<dbReference type="InterPro" id="IPR017469">
    <property type="entry name" value="PEP-CTERM_FemAB-rel"/>
</dbReference>
<dbReference type="InterPro" id="IPR016181">
    <property type="entry name" value="Acyl_CoA_acyltransferase"/>
</dbReference>
<reference evidence="3 4" key="1">
    <citation type="submission" date="2020-03" db="EMBL/GenBank/DDBJ databases">
        <title>Alteromonas ponticola sp. nov., isolated from seawater.</title>
        <authorList>
            <person name="Yoon J.-H."/>
            <person name="Kim Y.-O."/>
        </authorList>
    </citation>
    <scope>NUCLEOTIDE SEQUENCE [LARGE SCALE GENOMIC DNA]</scope>
    <source>
        <strain evidence="3 4">MYP5</strain>
    </source>
</reference>
<dbReference type="InterPro" id="IPR050644">
    <property type="entry name" value="PG_Glycine_Bridge_Synth"/>
</dbReference>
<dbReference type="EMBL" id="JAATNW010000002">
    <property type="protein sequence ID" value="NMH59068.1"/>
    <property type="molecule type" value="Genomic_DNA"/>
</dbReference>
<dbReference type="Gene3D" id="3.40.630.30">
    <property type="match status" value="1"/>
</dbReference>
<accession>A0ABX1R1B9</accession>
<dbReference type="Pfam" id="PF13480">
    <property type="entry name" value="Acetyltransf_6"/>
    <property type="match status" value="1"/>
</dbReference>
<feature type="domain" description="BioF2-like acetyltransferase" evidence="2">
    <location>
        <begin position="249"/>
        <end position="383"/>
    </location>
</feature>
<dbReference type="Proteomes" id="UP000709336">
    <property type="component" value="Unassembled WGS sequence"/>
</dbReference>
<proteinExistence type="predicted"/>
<protein>
    <submittedName>
        <fullName evidence="3">FemAB family PEP-CTERM system-associated protein</fullName>
    </submittedName>
</protein>
<dbReference type="RefSeq" id="WP_169209646.1">
    <property type="nucleotide sequence ID" value="NZ_JAATNW010000002.1"/>
</dbReference>
<evidence type="ECO:0000313" key="4">
    <source>
        <dbReference type="Proteomes" id="UP000709336"/>
    </source>
</evidence>
<gene>
    <name evidence="3" type="ORF">HCJ96_03415</name>
</gene>
<dbReference type="SUPFAM" id="SSF55729">
    <property type="entry name" value="Acyl-CoA N-acyltransferases (Nat)"/>
    <property type="match status" value="1"/>
</dbReference>